<accession>A0A4T0BD22</accession>
<organism evidence="1 2">
    <name type="scientific">Aureobasidium pullulans</name>
    <name type="common">Black yeast</name>
    <name type="synonym">Pullularia pullulans</name>
    <dbReference type="NCBI Taxonomy" id="5580"/>
    <lineage>
        <taxon>Eukaryota</taxon>
        <taxon>Fungi</taxon>
        <taxon>Dikarya</taxon>
        <taxon>Ascomycota</taxon>
        <taxon>Pezizomycotina</taxon>
        <taxon>Dothideomycetes</taxon>
        <taxon>Dothideomycetidae</taxon>
        <taxon>Dothideales</taxon>
        <taxon>Saccotheciaceae</taxon>
        <taxon>Aureobasidium</taxon>
    </lineage>
</organism>
<gene>
    <name evidence="1" type="ORF">D6C78_08508</name>
</gene>
<evidence type="ECO:0000313" key="1">
    <source>
        <dbReference type="EMBL" id="TIA32039.1"/>
    </source>
</evidence>
<comment type="caution">
    <text evidence="1">The sequence shown here is derived from an EMBL/GenBank/DDBJ whole genome shotgun (WGS) entry which is preliminary data.</text>
</comment>
<name>A0A4T0BD22_AURPU</name>
<sequence>MALAFNFQVASTLVIVDYPHAAAALLQAKSRICRIGQEEKAKILMLLAHNTIDRVIAARTEAKHIPILAGSAQTAAQRHEVETAMRKANIAESL</sequence>
<dbReference type="AlphaFoldDB" id="A0A4T0BD22"/>
<dbReference type="Gene3D" id="3.40.50.300">
    <property type="entry name" value="P-loop containing nucleotide triphosphate hydrolases"/>
    <property type="match status" value="1"/>
</dbReference>
<dbReference type="SUPFAM" id="SSF52540">
    <property type="entry name" value="P-loop containing nucleoside triphosphate hydrolases"/>
    <property type="match status" value="1"/>
</dbReference>
<reference evidence="1 2" key="1">
    <citation type="submission" date="2018-10" db="EMBL/GenBank/DDBJ databases">
        <title>Fifty Aureobasidium pullulans genomes reveal a recombining polyextremotolerant generalist.</title>
        <authorList>
            <person name="Gostincar C."/>
            <person name="Turk M."/>
            <person name="Zajc J."/>
            <person name="Gunde-Cimerman N."/>
        </authorList>
    </citation>
    <scope>NUCLEOTIDE SEQUENCE [LARGE SCALE GENOMIC DNA]</scope>
    <source>
        <strain evidence="1 2">EXF-1645</strain>
    </source>
</reference>
<evidence type="ECO:0000313" key="2">
    <source>
        <dbReference type="Proteomes" id="UP000308724"/>
    </source>
</evidence>
<evidence type="ECO:0008006" key="3">
    <source>
        <dbReference type="Google" id="ProtNLM"/>
    </source>
</evidence>
<dbReference type="InterPro" id="IPR027417">
    <property type="entry name" value="P-loop_NTPase"/>
</dbReference>
<protein>
    <recommendedName>
        <fullName evidence="3">Helicase C-terminal domain-containing protein</fullName>
    </recommendedName>
</protein>
<dbReference type="Proteomes" id="UP000308724">
    <property type="component" value="Unassembled WGS sequence"/>
</dbReference>
<dbReference type="EMBL" id="QZBZ01000257">
    <property type="protein sequence ID" value="TIA32039.1"/>
    <property type="molecule type" value="Genomic_DNA"/>
</dbReference>
<proteinExistence type="predicted"/>